<accession>F5XMZ4</accession>
<evidence type="ECO:0000256" key="2">
    <source>
        <dbReference type="ARBA" id="ARBA00023239"/>
    </source>
</evidence>
<dbReference type="PANTHER" id="PTHR33542:SF5">
    <property type="entry name" value="FERROCHELATASE CHE1"/>
    <property type="match status" value="1"/>
</dbReference>
<dbReference type="SUPFAM" id="SSF53800">
    <property type="entry name" value="Chelatase"/>
    <property type="match status" value="1"/>
</dbReference>
<dbReference type="GO" id="GO:0046872">
    <property type="term" value="F:metal ion binding"/>
    <property type="evidence" value="ECO:0007669"/>
    <property type="project" value="UniProtKB-KW"/>
</dbReference>
<dbReference type="Proteomes" id="UP000007947">
    <property type="component" value="Chromosome"/>
</dbReference>
<evidence type="ECO:0000256" key="1">
    <source>
        <dbReference type="ARBA" id="ARBA00022723"/>
    </source>
</evidence>
<proteinExistence type="predicted"/>
<dbReference type="InterPro" id="IPR050963">
    <property type="entry name" value="Sirohydro_Cobaltochel/CbiX"/>
</dbReference>
<name>F5XMZ4_MICPN</name>
<evidence type="ECO:0008006" key="5">
    <source>
        <dbReference type="Google" id="ProtNLM"/>
    </source>
</evidence>
<dbReference type="EMBL" id="AP012204">
    <property type="protein sequence ID" value="BAK34067.1"/>
    <property type="molecule type" value="Genomic_DNA"/>
</dbReference>
<dbReference type="HOGENOM" id="CLU_056929_4_0_11"/>
<sequence length="230" mass="23384">MAHGSRHAGVTQGIEALLAEVAVQTGVATYPAYLDLTSPDLDAVAVMLAAAGERTAVVVPLLFTEAFHARIDVPAAVARATEVSGVRFTIAPVLGTADDVLEVVAQRLAAAGTGDDEPVLLYAVGSSRAAANAAVADLADRLSARRGAPVRAGFGTTDPQATDVLAEWAVPAGTVVPLFVAPGLLLDAIATAVTAAGWRLADPLGTLLAPLVAERHRASLNRARAGSSER</sequence>
<dbReference type="CDD" id="cd03416">
    <property type="entry name" value="CbiX_SirB_N"/>
    <property type="match status" value="1"/>
</dbReference>
<dbReference type="GO" id="GO:0016829">
    <property type="term" value="F:lyase activity"/>
    <property type="evidence" value="ECO:0007669"/>
    <property type="project" value="UniProtKB-KW"/>
</dbReference>
<keyword evidence="2" id="KW-0456">Lyase</keyword>
<dbReference type="STRING" id="1032480.MLP_10530"/>
<dbReference type="KEGG" id="mph:MLP_10530"/>
<dbReference type="Pfam" id="PF01903">
    <property type="entry name" value="CbiX"/>
    <property type="match status" value="2"/>
</dbReference>
<keyword evidence="4" id="KW-1185">Reference proteome</keyword>
<gene>
    <name evidence="3" type="ordered locus">MLP_10530</name>
</gene>
<protein>
    <recommendedName>
        <fullName evidence="5">Ferrochelatase</fullName>
    </recommendedName>
</protein>
<dbReference type="AlphaFoldDB" id="F5XMZ4"/>
<keyword evidence="1" id="KW-0479">Metal-binding</keyword>
<dbReference type="Gene3D" id="3.40.50.1400">
    <property type="match status" value="2"/>
</dbReference>
<dbReference type="eggNOG" id="COG2138">
    <property type="taxonomic scope" value="Bacteria"/>
</dbReference>
<dbReference type="PANTHER" id="PTHR33542">
    <property type="entry name" value="SIROHYDROCHLORIN FERROCHELATASE, CHLOROPLASTIC"/>
    <property type="match status" value="1"/>
</dbReference>
<dbReference type="InterPro" id="IPR002762">
    <property type="entry name" value="CbiX-like"/>
</dbReference>
<evidence type="ECO:0000313" key="4">
    <source>
        <dbReference type="Proteomes" id="UP000007947"/>
    </source>
</evidence>
<reference evidence="3 4" key="1">
    <citation type="submission" date="2011-05" db="EMBL/GenBank/DDBJ databases">
        <title>Whole genome sequence of Microlunatus phosphovorus NM-1.</title>
        <authorList>
            <person name="Hosoyama A."/>
            <person name="Sasaki K."/>
            <person name="Harada T."/>
            <person name="Igarashi R."/>
            <person name="Kawakoshi A."/>
            <person name="Sasagawa M."/>
            <person name="Fukada J."/>
            <person name="Nakamura S."/>
            <person name="Katano Y."/>
            <person name="Hanada S."/>
            <person name="Kamagata Y."/>
            <person name="Nakamura N."/>
            <person name="Yamazaki S."/>
            <person name="Fujita N."/>
        </authorList>
    </citation>
    <scope>NUCLEOTIDE SEQUENCE [LARGE SCALE GENOMIC DNA]</scope>
    <source>
        <strain evidence="4">ATCC 700054 / DSM 10555 / JCM 9379 / NBRC 101784 / NCIMB 13414 / VKM Ac-1990 / NM-1</strain>
    </source>
</reference>
<organism evidence="3 4">
    <name type="scientific">Microlunatus phosphovorus (strain ATCC 700054 / DSM 10555 / JCM 9379 / NBRC 101784 / NCIMB 13414 / VKM Ac-1990 / NM-1)</name>
    <dbReference type="NCBI Taxonomy" id="1032480"/>
    <lineage>
        <taxon>Bacteria</taxon>
        <taxon>Bacillati</taxon>
        <taxon>Actinomycetota</taxon>
        <taxon>Actinomycetes</taxon>
        <taxon>Propionibacteriales</taxon>
        <taxon>Propionibacteriaceae</taxon>
        <taxon>Microlunatus</taxon>
    </lineage>
</organism>
<evidence type="ECO:0000313" key="3">
    <source>
        <dbReference type="EMBL" id="BAK34067.1"/>
    </source>
</evidence>